<dbReference type="EMBL" id="CM010721">
    <property type="protein sequence ID" value="RZC71951.1"/>
    <property type="molecule type" value="Genomic_DNA"/>
</dbReference>
<dbReference type="PANTHER" id="PTHR47976:SF115">
    <property type="entry name" value="RECEPTOR-LIKE SERINE_THREONINE-PROTEIN KINASE"/>
    <property type="match status" value="1"/>
</dbReference>
<dbReference type="Gramene" id="RZC71951">
    <property type="protein sequence ID" value="RZC71951"/>
    <property type="gene ID" value="C5167_035075"/>
</dbReference>
<dbReference type="Gene3D" id="2.90.10.10">
    <property type="entry name" value="Bulb-type lectin domain"/>
    <property type="match status" value="1"/>
</dbReference>
<evidence type="ECO:0008006" key="8">
    <source>
        <dbReference type="Google" id="ProtNLM"/>
    </source>
</evidence>
<dbReference type="PANTHER" id="PTHR47976">
    <property type="entry name" value="G-TYPE LECTIN S-RECEPTOR-LIKE SERINE/THREONINE-PROTEIN KINASE SD2-5"/>
    <property type="match status" value="1"/>
</dbReference>
<dbReference type="InterPro" id="IPR001480">
    <property type="entry name" value="Bulb-type_lectin_dom"/>
</dbReference>
<evidence type="ECO:0000256" key="1">
    <source>
        <dbReference type="ARBA" id="ARBA00022729"/>
    </source>
</evidence>
<dbReference type="InterPro" id="IPR036426">
    <property type="entry name" value="Bulb-type_lectin_dom_sf"/>
</dbReference>
<evidence type="ECO:0000259" key="5">
    <source>
        <dbReference type="PROSITE" id="PS50948"/>
    </source>
</evidence>
<dbReference type="PROSITE" id="PS50948">
    <property type="entry name" value="PAN"/>
    <property type="match status" value="1"/>
</dbReference>
<organism evidence="6 7">
    <name type="scientific">Papaver somniferum</name>
    <name type="common">Opium poppy</name>
    <dbReference type="NCBI Taxonomy" id="3469"/>
    <lineage>
        <taxon>Eukaryota</taxon>
        <taxon>Viridiplantae</taxon>
        <taxon>Streptophyta</taxon>
        <taxon>Embryophyta</taxon>
        <taxon>Tracheophyta</taxon>
        <taxon>Spermatophyta</taxon>
        <taxon>Magnoliopsida</taxon>
        <taxon>Ranunculales</taxon>
        <taxon>Papaveraceae</taxon>
        <taxon>Papaveroideae</taxon>
        <taxon>Papaver</taxon>
    </lineage>
</organism>
<feature type="region of interest" description="Disordered" evidence="2">
    <location>
        <begin position="154"/>
        <end position="221"/>
    </location>
</feature>
<dbReference type="Pfam" id="PF01453">
    <property type="entry name" value="B_lectin"/>
    <property type="match status" value="1"/>
</dbReference>
<keyword evidence="7" id="KW-1185">Reference proteome</keyword>
<name>A0A4Y7KIF4_PAPSO</name>
<reference evidence="6 7" key="1">
    <citation type="journal article" date="2018" name="Science">
        <title>The opium poppy genome and morphinan production.</title>
        <authorList>
            <person name="Guo L."/>
            <person name="Winzer T."/>
            <person name="Yang X."/>
            <person name="Li Y."/>
            <person name="Ning Z."/>
            <person name="He Z."/>
            <person name="Teodor R."/>
            <person name="Lu Y."/>
            <person name="Bowser T.A."/>
            <person name="Graham I.A."/>
            <person name="Ye K."/>
        </authorList>
    </citation>
    <scope>NUCLEOTIDE SEQUENCE [LARGE SCALE GENOMIC DNA]</scope>
    <source>
        <strain evidence="7">cv. HN1</strain>
        <tissue evidence="6">Leaves</tissue>
    </source>
</reference>
<feature type="signal peptide" evidence="3">
    <location>
        <begin position="1"/>
        <end position="26"/>
    </location>
</feature>
<feature type="chain" id="PRO_5021444130" description="Bulb-type lectin domain-containing protein" evidence="3">
    <location>
        <begin position="27"/>
        <end position="626"/>
    </location>
</feature>
<evidence type="ECO:0000259" key="4">
    <source>
        <dbReference type="PROSITE" id="PS50927"/>
    </source>
</evidence>
<feature type="domain" description="Bulb-type lectin" evidence="4">
    <location>
        <begin position="230"/>
        <end position="364"/>
    </location>
</feature>
<dbReference type="InterPro" id="IPR003609">
    <property type="entry name" value="Pan_app"/>
</dbReference>
<accession>A0A4Y7KIF4</accession>
<keyword evidence="1 3" id="KW-0732">Signal</keyword>
<dbReference type="InterPro" id="IPR051343">
    <property type="entry name" value="G-type_lectin_kinases/EP1-like"/>
</dbReference>
<sequence length="626" mass="69165">MASNFNSFICFFVVFVVLSVSQISTAQNAEYCEDGAPVFGPGDGCSGCSERCMGYYYRDYRGFYCHTNLEKIDYCICCIPYPPDDDQPFDEVPTLPPKEAPTPMEAPIMAPTPVEAYEPLKPTPSPAAAPFNAELTPQTPPCVHPVAPTQIAPTVSPAAEPMPPQTSRRLKKKKHPKFNHVAPSVAPATSQVSTKSKKPNRKKLHKTKAVSPDVEHEAPQASYAGKLRKTFKLLNQGPISSSNAVELGAKYRVLSIPNNNKSNTFSLCFYTIPPNTFMLGIGVGKPQFNTVFRWVWTANLTRHVRENATLVFGINGNLVLVDSDGRVAWETGTANKGVADIKLLSNGNLVLLDKNGAFVWQSFHYPTNTLLVGQNLSRGIRSRNKLVNGAYSMNVTFKATHWSDGSNHLVFQYEPNGGKSGWGEPKYNAILSLFRLGSDGNFRIFSCDKSRQSASWDTTFTRFSNEWKYASECMLPEKCGSLGICENNKCVSCPTPNGLKSWTKDCKPSKLPSCPTNKKVTANTNVSYYKLEGVDHFMANSELNKGEGPVKMEVCKKKCRDDCECMAFFYRKDSSRCLLTAQLNTLNKVMDSSNSLSADHIAFIKDTEELRQLGVSLLTKLVVVFA</sequence>
<dbReference type="SMART" id="SM00108">
    <property type="entry name" value="B_lectin"/>
    <property type="match status" value="1"/>
</dbReference>
<feature type="compositionally biased region" description="Basic residues" evidence="2">
    <location>
        <begin position="195"/>
        <end position="208"/>
    </location>
</feature>
<gene>
    <name evidence="6" type="ORF">C5167_035075</name>
</gene>
<evidence type="ECO:0000256" key="3">
    <source>
        <dbReference type="SAM" id="SignalP"/>
    </source>
</evidence>
<protein>
    <recommendedName>
        <fullName evidence="8">Bulb-type lectin domain-containing protein</fullName>
    </recommendedName>
</protein>
<dbReference type="Proteomes" id="UP000316621">
    <property type="component" value="Chromosome 7"/>
</dbReference>
<dbReference type="CDD" id="cd00028">
    <property type="entry name" value="B_lectin"/>
    <property type="match status" value="1"/>
</dbReference>
<dbReference type="AlphaFoldDB" id="A0A4Y7KIF4"/>
<dbReference type="PROSITE" id="PS50927">
    <property type="entry name" value="BULB_LECTIN"/>
    <property type="match status" value="1"/>
</dbReference>
<evidence type="ECO:0000313" key="7">
    <source>
        <dbReference type="Proteomes" id="UP000316621"/>
    </source>
</evidence>
<proteinExistence type="predicted"/>
<evidence type="ECO:0000313" key="6">
    <source>
        <dbReference type="EMBL" id="RZC71951.1"/>
    </source>
</evidence>
<feature type="domain" description="Apple" evidence="5">
    <location>
        <begin position="514"/>
        <end position="602"/>
    </location>
</feature>
<evidence type="ECO:0000256" key="2">
    <source>
        <dbReference type="SAM" id="MobiDB-lite"/>
    </source>
</evidence>
<feature type="compositionally biased region" description="Basic residues" evidence="2">
    <location>
        <begin position="168"/>
        <end position="178"/>
    </location>
</feature>
<dbReference type="SUPFAM" id="SSF51110">
    <property type="entry name" value="alpha-D-mannose-specific plant lectins"/>
    <property type="match status" value="1"/>
</dbReference>